<sequence>MSVEVVAIAARTPVGLSAEASAAAVRARISRVAEFPFVAKNGEPIRAAADGRLDRRSHGRERMRVLAGTVAEGLVRKLCGTKPYPGPCKLHLELPEHRPGFQSADSEWAAAAIVTAARASFPALHARVSQRGRAGAGAAIESVLHEAEESDETLHLVIGVDSYHHPATLTWLEQRRMLAGPDVRAGLFPGEAAGGLALMHPRLRSRLRLPPLAVVRGAGSATEELGRDCDTGTFGHGMNTALARALRGMRLPEQAPDTVYLDINGERYRSEEWGFVALRSAHALRSLDYIAPADSWGDVGAASLPLLATLAVQAWARGYAKGPRGLVMCGSLGGLRGALALEDPRLDERRRR</sequence>
<proteinExistence type="predicted"/>
<evidence type="ECO:0000313" key="2">
    <source>
        <dbReference type="Proteomes" id="UP001150924"/>
    </source>
</evidence>
<dbReference type="RefSeq" id="WP_267767849.1">
    <property type="nucleotide sequence ID" value="NZ_JAPNKE010000002.1"/>
</dbReference>
<reference evidence="1" key="1">
    <citation type="submission" date="2022-11" db="EMBL/GenBank/DDBJ databases">
        <title>Minimal conservation of predation-associated metabolite biosynthetic gene clusters underscores biosynthetic potential of Myxococcota including descriptions for ten novel species: Archangium lansinium sp. nov., Myxococcus landrumus sp. nov., Nannocystis bai.</title>
        <authorList>
            <person name="Ahearne A."/>
            <person name="Stevens C."/>
            <person name="Phillips K."/>
        </authorList>
    </citation>
    <scope>NUCLEOTIDE SEQUENCE</scope>
    <source>
        <strain evidence="1">Na p29</strain>
    </source>
</reference>
<accession>A0A9X3EKV5</accession>
<dbReference type="Proteomes" id="UP001150924">
    <property type="component" value="Unassembled WGS sequence"/>
</dbReference>
<gene>
    <name evidence="1" type="ORF">OV079_10210</name>
</gene>
<protein>
    <recommendedName>
        <fullName evidence="3">Beta-ketoacyl synthase N-terminal domain-containing protein</fullName>
    </recommendedName>
</protein>
<dbReference type="AlphaFoldDB" id="A0A9X3EKV5"/>
<evidence type="ECO:0000313" key="1">
    <source>
        <dbReference type="EMBL" id="MCY1005933.1"/>
    </source>
</evidence>
<comment type="caution">
    <text evidence="1">The sequence shown here is derived from an EMBL/GenBank/DDBJ whole genome shotgun (WGS) entry which is preliminary data.</text>
</comment>
<dbReference type="EMBL" id="JAPNKE010000002">
    <property type="protein sequence ID" value="MCY1005933.1"/>
    <property type="molecule type" value="Genomic_DNA"/>
</dbReference>
<evidence type="ECO:0008006" key="3">
    <source>
        <dbReference type="Google" id="ProtNLM"/>
    </source>
</evidence>
<name>A0A9X3EKV5_9BACT</name>
<organism evidence="1 2">
    <name type="scientific">Nannocystis pusilla</name>
    <dbReference type="NCBI Taxonomy" id="889268"/>
    <lineage>
        <taxon>Bacteria</taxon>
        <taxon>Pseudomonadati</taxon>
        <taxon>Myxococcota</taxon>
        <taxon>Polyangia</taxon>
        <taxon>Nannocystales</taxon>
        <taxon>Nannocystaceae</taxon>
        <taxon>Nannocystis</taxon>
    </lineage>
</organism>
<keyword evidence="2" id="KW-1185">Reference proteome</keyword>